<dbReference type="Pfam" id="PF02626">
    <property type="entry name" value="CT_A_B"/>
    <property type="match status" value="1"/>
</dbReference>
<keyword evidence="2" id="KW-0378">Hydrolase</keyword>
<keyword evidence="1" id="KW-0547">Nucleotide-binding</keyword>
<name>A0A4S4MRL8_9APHY</name>
<dbReference type="Proteomes" id="UP000308730">
    <property type="component" value="Unassembled WGS sequence"/>
</dbReference>
<evidence type="ECO:0000256" key="3">
    <source>
        <dbReference type="ARBA" id="ARBA00022840"/>
    </source>
</evidence>
<dbReference type="GO" id="GO:0016787">
    <property type="term" value="F:hydrolase activity"/>
    <property type="evidence" value="ECO:0007669"/>
    <property type="project" value="UniProtKB-KW"/>
</dbReference>
<reference evidence="5 6" key="1">
    <citation type="submission" date="2019-02" db="EMBL/GenBank/DDBJ databases">
        <title>Genome sequencing of the rare red list fungi Antrodiella citrinella (Flaviporus citrinellus).</title>
        <authorList>
            <person name="Buettner E."/>
            <person name="Kellner H."/>
        </authorList>
    </citation>
    <scope>NUCLEOTIDE SEQUENCE [LARGE SCALE GENOMIC DNA]</scope>
    <source>
        <strain evidence="5 6">DSM 108506</strain>
    </source>
</reference>
<evidence type="ECO:0000256" key="1">
    <source>
        <dbReference type="ARBA" id="ARBA00022741"/>
    </source>
</evidence>
<evidence type="ECO:0000313" key="6">
    <source>
        <dbReference type="Proteomes" id="UP000308730"/>
    </source>
</evidence>
<dbReference type="SUPFAM" id="SSF50891">
    <property type="entry name" value="Cyclophilin-like"/>
    <property type="match status" value="1"/>
</dbReference>
<comment type="caution">
    <text evidence="5">The sequence shown here is derived from an EMBL/GenBank/DDBJ whole genome shotgun (WGS) entry which is preliminary data.</text>
</comment>
<evidence type="ECO:0000313" key="5">
    <source>
        <dbReference type="EMBL" id="THH28415.1"/>
    </source>
</evidence>
<gene>
    <name evidence="5" type="ORF">EUX98_g5774</name>
</gene>
<evidence type="ECO:0000256" key="2">
    <source>
        <dbReference type="ARBA" id="ARBA00022801"/>
    </source>
</evidence>
<dbReference type="AlphaFoldDB" id="A0A4S4MRL8"/>
<dbReference type="GO" id="GO:0005524">
    <property type="term" value="F:ATP binding"/>
    <property type="evidence" value="ECO:0007669"/>
    <property type="project" value="UniProtKB-KW"/>
</dbReference>
<dbReference type="OrthoDB" id="196847at2759"/>
<proteinExistence type="predicted"/>
<dbReference type="Gene3D" id="2.40.100.10">
    <property type="entry name" value="Cyclophilin-like"/>
    <property type="match status" value="1"/>
</dbReference>
<dbReference type="EMBL" id="SGPM01000180">
    <property type="protein sequence ID" value="THH28415.1"/>
    <property type="molecule type" value="Genomic_DNA"/>
</dbReference>
<accession>A0A4S4MRL8</accession>
<dbReference type="InterPro" id="IPR029000">
    <property type="entry name" value="Cyclophilin-like_dom_sf"/>
</dbReference>
<organism evidence="5 6">
    <name type="scientific">Antrodiella citrinella</name>
    <dbReference type="NCBI Taxonomy" id="2447956"/>
    <lineage>
        <taxon>Eukaryota</taxon>
        <taxon>Fungi</taxon>
        <taxon>Dikarya</taxon>
        <taxon>Basidiomycota</taxon>
        <taxon>Agaricomycotina</taxon>
        <taxon>Agaricomycetes</taxon>
        <taxon>Polyporales</taxon>
        <taxon>Steccherinaceae</taxon>
        <taxon>Antrodiella</taxon>
    </lineage>
</organism>
<keyword evidence="6" id="KW-1185">Reference proteome</keyword>
<keyword evidence="3" id="KW-0067">ATP-binding</keyword>
<dbReference type="InterPro" id="IPR003778">
    <property type="entry name" value="CT_A_B"/>
</dbReference>
<evidence type="ECO:0000259" key="4">
    <source>
        <dbReference type="Pfam" id="PF02626"/>
    </source>
</evidence>
<sequence>MGGYVCAATIATADQWKLGQLRPGDTVQFRRISIEDAAQLRDHTDKWLETVLALTARFNAPPVDLLGFMLSRQFVTDPKLHVLPSTAPRSKVVFRQVHFDNGLTSQAAILEDLILAEQSLPDTNEDMSFAGMKLTLPIVLDDK</sequence>
<feature type="domain" description="Carboxyltransferase" evidence="4">
    <location>
        <begin position="1"/>
        <end position="30"/>
    </location>
</feature>
<protein>
    <recommendedName>
        <fullName evidence="4">Carboxyltransferase domain-containing protein</fullName>
    </recommendedName>
</protein>